<gene>
    <name evidence="8" type="ORF">APUTEX25_001989</name>
    <name evidence="7" type="ORF">F751_3094</name>
    <name evidence="6" type="ORF">g.27674</name>
</gene>
<keyword evidence="9" id="KW-1185">Reference proteome</keyword>
<evidence type="ECO:0000256" key="1">
    <source>
        <dbReference type="ARBA" id="ARBA00004127"/>
    </source>
</evidence>
<dbReference type="eggNOG" id="ENOG502SFXN">
    <property type="taxonomic scope" value="Eukaryota"/>
</dbReference>
<evidence type="ECO:0000256" key="5">
    <source>
        <dbReference type="SAM" id="Phobius"/>
    </source>
</evidence>
<evidence type="ECO:0000313" key="9">
    <source>
        <dbReference type="Proteomes" id="UP000028924"/>
    </source>
</evidence>
<comment type="subcellular location">
    <subcellularLocation>
        <location evidence="1">Endomembrane system</location>
        <topology evidence="1">Multi-pass membrane protein</topology>
    </subcellularLocation>
</comment>
<dbReference type="PANTHER" id="PTHR10989">
    <property type="entry name" value="ANDROGEN-INDUCED PROTEIN 1-RELATED"/>
    <property type="match status" value="1"/>
</dbReference>
<feature type="transmembrane region" description="Helical" evidence="5">
    <location>
        <begin position="38"/>
        <end position="56"/>
    </location>
</feature>
<evidence type="ECO:0000313" key="10">
    <source>
        <dbReference type="Proteomes" id="UP000279271"/>
    </source>
</evidence>
<reference evidence="8" key="4">
    <citation type="submission" date="2018-10" db="EMBL/GenBank/DDBJ databases">
        <authorList>
            <person name="Hovde B."/>
            <person name="Zhang X."/>
        </authorList>
    </citation>
    <scope>NUCLEOTIDE SEQUENCE [LARGE SCALE GENOMIC DNA]</scope>
    <source>
        <strain evidence="8">UTEX 25</strain>
    </source>
</reference>
<dbReference type="GeneID" id="23614485"/>
<reference evidence="7 9" key="1">
    <citation type="journal article" date="2014" name="BMC Genomics">
        <title>Oil accumulation mechanisms of the oleaginous microalga Chlorella protothecoides revealed through its genome, transcriptomes, and proteomes.</title>
        <authorList>
            <person name="Gao C."/>
            <person name="Wang Y."/>
            <person name="Shen Y."/>
            <person name="Yan D."/>
            <person name="He X."/>
            <person name="Dai J."/>
            <person name="Wu Q."/>
        </authorList>
    </citation>
    <scope>NUCLEOTIDE SEQUENCE [LARGE SCALE GENOMIC DNA]</scope>
    <source>
        <strain evidence="7 9">0710</strain>
    </source>
</reference>
<keyword evidence="3 5" id="KW-1133">Transmembrane helix</keyword>
<accession>A0A087SF72</accession>
<sequence>MSKSTTEAETASAPVLAPEALDRAANALRRSVEGSTSAFLYHAVCTLVFCRVWLWHLTPQAAALPGAQGFGWFFRYLTFCSFTLQTILFFSSCLSELVKSQETRTRLRAATNNLGCALFPIANTVTLMFYAVENATNGLVERGGFNRPDWLDFSVHSGNSLAAWGDILLSPHRDFAPQARSLAIALALAYSAWCLVVRAGYGKFPYPLLNKLPLAYGFFGFCVAGTSLVLFFFQVGAVARWSLRRRRSPARPVPTKKTD</sequence>
<name>A0A087SF72_AUXPR</name>
<reference evidence="10" key="3">
    <citation type="journal article" date="2018" name="Algal Res.">
        <title>Characterization of plant carbon substrate utilization by Auxenochlorella protothecoides.</title>
        <authorList>
            <person name="Vogler B.W."/>
            <person name="Starkenburg S.R."/>
            <person name="Sudasinghe N."/>
            <person name="Schambach J.Y."/>
            <person name="Rollin J.A."/>
            <person name="Pattathil S."/>
            <person name="Barry A.N."/>
        </authorList>
    </citation>
    <scope>NUCLEOTIDE SEQUENCE [LARGE SCALE GENOMIC DNA]</scope>
    <source>
        <strain evidence="10">UTEX 25</strain>
    </source>
</reference>
<evidence type="ECO:0000313" key="6">
    <source>
        <dbReference type="EMBL" id="JAT68860.1"/>
    </source>
</evidence>
<dbReference type="EMBL" id="GDKF01009762">
    <property type="protein sequence ID" value="JAT68860.1"/>
    <property type="molecule type" value="Transcribed_RNA"/>
</dbReference>
<organism evidence="7 9">
    <name type="scientific">Auxenochlorella protothecoides</name>
    <name type="common">Green microalga</name>
    <name type="synonym">Chlorella protothecoides</name>
    <dbReference type="NCBI Taxonomy" id="3075"/>
    <lineage>
        <taxon>Eukaryota</taxon>
        <taxon>Viridiplantae</taxon>
        <taxon>Chlorophyta</taxon>
        <taxon>core chlorophytes</taxon>
        <taxon>Trebouxiophyceae</taxon>
        <taxon>Chlorellales</taxon>
        <taxon>Chlorellaceae</taxon>
        <taxon>Auxenochlorella</taxon>
    </lineage>
</organism>
<dbReference type="KEGG" id="apro:F751_3094"/>
<dbReference type="Proteomes" id="UP000279271">
    <property type="component" value="Unassembled WGS sequence"/>
</dbReference>
<keyword evidence="2 5" id="KW-0812">Transmembrane</keyword>
<evidence type="ECO:0000256" key="2">
    <source>
        <dbReference type="ARBA" id="ARBA00022692"/>
    </source>
</evidence>
<dbReference type="EMBL" id="KL662107">
    <property type="protein sequence ID" value="KFM24376.1"/>
    <property type="molecule type" value="Genomic_DNA"/>
</dbReference>
<evidence type="ECO:0000256" key="3">
    <source>
        <dbReference type="ARBA" id="ARBA00022989"/>
    </source>
</evidence>
<proteinExistence type="predicted"/>
<evidence type="ECO:0000313" key="8">
    <source>
        <dbReference type="EMBL" id="RMZ54413.1"/>
    </source>
</evidence>
<feature type="transmembrane region" description="Helical" evidence="5">
    <location>
        <begin position="181"/>
        <end position="201"/>
    </location>
</feature>
<dbReference type="InterPro" id="IPR006838">
    <property type="entry name" value="ADTRP_AIG1"/>
</dbReference>
<dbReference type="RefSeq" id="XP_011397264.1">
    <property type="nucleotide sequence ID" value="XM_011398962.1"/>
</dbReference>
<feature type="transmembrane region" description="Helical" evidence="5">
    <location>
        <begin position="213"/>
        <end position="239"/>
    </location>
</feature>
<protein>
    <submittedName>
        <fullName evidence="7">Uncharacterized protein</fullName>
    </submittedName>
</protein>
<dbReference type="EMBL" id="QOKY01000179">
    <property type="protein sequence ID" value="RMZ54413.1"/>
    <property type="molecule type" value="Genomic_DNA"/>
</dbReference>
<keyword evidence="4 5" id="KW-0472">Membrane</keyword>
<evidence type="ECO:0000313" key="7">
    <source>
        <dbReference type="EMBL" id="KFM24376.1"/>
    </source>
</evidence>
<dbReference type="PANTHER" id="PTHR10989:SF16">
    <property type="entry name" value="AT02829P-RELATED"/>
    <property type="match status" value="1"/>
</dbReference>
<dbReference type="GO" id="GO:0016020">
    <property type="term" value="C:membrane"/>
    <property type="evidence" value="ECO:0007669"/>
    <property type="project" value="InterPro"/>
</dbReference>
<dbReference type="Proteomes" id="UP000028924">
    <property type="component" value="Unassembled WGS sequence"/>
</dbReference>
<dbReference type="AlphaFoldDB" id="A0A087SF72"/>
<reference evidence="8" key="5">
    <citation type="submission" date="2018-11" db="EMBL/GenBank/DDBJ databases">
        <title>Characterization of plant carbon substrate utilization by Auxenochlorella protothecoides.</title>
        <authorList>
            <person name="Vogler B.W."/>
            <person name="Starkenburg S.R."/>
            <person name="Sudasinghe N."/>
            <person name="Schambach J.Y."/>
            <person name="Rollin J.A."/>
            <person name="Pattathil S."/>
            <person name="Barry A.N."/>
        </authorList>
    </citation>
    <scope>NUCLEOTIDE SEQUENCE [LARGE SCALE GENOMIC DNA]</scope>
    <source>
        <strain evidence="8">UTEX 25</strain>
    </source>
</reference>
<dbReference type="GO" id="GO:0012505">
    <property type="term" value="C:endomembrane system"/>
    <property type="evidence" value="ECO:0007669"/>
    <property type="project" value="UniProtKB-SubCell"/>
</dbReference>
<dbReference type="Pfam" id="PF04750">
    <property type="entry name" value="Far-17a_AIG1"/>
    <property type="match status" value="1"/>
</dbReference>
<dbReference type="OrthoDB" id="1898221at2759"/>
<reference evidence="6" key="2">
    <citation type="submission" date="2015-08" db="EMBL/GenBank/DDBJ databases">
        <authorList>
            <person name="Babu N.S."/>
            <person name="Beckwith C.J."/>
            <person name="Beseler K.G."/>
            <person name="Brison A."/>
            <person name="Carone J.V."/>
            <person name="Caskin T.P."/>
            <person name="Diamond M."/>
            <person name="Durham M.E."/>
            <person name="Foxe J.M."/>
            <person name="Go M."/>
            <person name="Henderson B.A."/>
            <person name="Jones I.B."/>
            <person name="McGettigan J.A."/>
            <person name="Micheletti S.J."/>
            <person name="Nasrallah M.E."/>
            <person name="Ortiz D."/>
            <person name="Piller C.R."/>
            <person name="Privatt S.R."/>
            <person name="Schneider S.L."/>
            <person name="Sharp S."/>
            <person name="Smith T.C."/>
            <person name="Stanton J.D."/>
            <person name="Ullery H.E."/>
            <person name="Wilson R.J."/>
            <person name="Serrano M.G."/>
            <person name="Buck G."/>
            <person name="Lee V."/>
            <person name="Wang Y."/>
            <person name="Carvalho R."/>
            <person name="Voegtly L."/>
            <person name="Shi R."/>
            <person name="Duckworth R."/>
            <person name="Johnson A."/>
            <person name="Loviza R."/>
            <person name="Walstead R."/>
            <person name="Shah Z."/>
            <person name="Kiflezghi M."/>
            <person name="Wade K."/>
            <person name="Ball S.L."/>
            <person name="Bradley K.W."/>
            <person name="Asai D.J."/>
            <person name="Bowman C.A."/>
            <person name="Russell D.A."/>
            <person name="Pope W.H."/>
            <person name="Jacobs-Sera D."/>
            <person name="Hendrix R.W."/>
            <person name="Hatfull G.F."/>
        </authorList>
    </citation>
    <scope>NUCLEOTIDE SEQUENCE</scope>
</reference>
<evidence type="ECO:0000256" key="4">
    <source>
        <dbReference type="ARBA" id="ARBA00023136"/>
    </source>
</evidence>
<feature type="transmembrane region" description="Helical" evidence="5">
    <location>
        <begin position="76"/>
        <end position="98"/>
    </location>
</feature>